<dbReference type="AlphaFoldDB" id="A0A5E8GY90"/>
<dbReference type="Proteomes" id="UP000004703">
    <property type="component" value="Chromosome"/>
</dbReference>
<proteinExistence type="predicted"/>
<reference evidence="2 3" key="2">
    <citation type="submission" date="2013-04" db="EMBL/GenBank/DDBJ databases">
        <authorList>
            <person name="Fiebig A."/>
            <person name="Pradella S."/>
            <person name="Wagner-Doebler I."/>
        </authorList>
    </citation>
    <scope>NUCLEOTIDE SEQUENCE [LARGE SCALE GENOMIC DNA]</scope>
    <source>
        <strain evidence="3">DSM 17067 / NCIMB 14079 / DFL-11</strain>
    </source>
</reference>
<evidence type="ECO:0000256" key="1">
    <source>
        <dbReference type="SAM" id="SignalP"/>
    </source>
</evidence>
<reference evidence="2 3" key="1">
    <citation type="submission" date="2008-01" db="EMBL/GenBank/DDBJ databases">
        <authorList>
            <person name="Wagner-Dobler I."/>
            <person name="Ferriera S."/>
            <person name="Johnson J."/>
            <person name="Kravitz S."/>
            <person name="Beeson K."/>
            <person name="Sutton G."/>
            <person name="Rogers Y.-H."/>
            <person name="Friedman R."/>
            <person name="Frazier M."/>
            <person name="Venter J.C."/>
        </authorList>
    </citation>
    <scope>NUCLEOTIDE SEQUENCE [LARGE SCALE GENOMIC DNA]</scope>
    <source>
        <strain evidence="3">DSM 17067 / NCIMB 14079 / DFL-11</strain>
    </source>
</reference>
<organism evidence="2 3">
    <name type="scientific">Roseibium alexandrii (strain DSM 17067 / NCIMB 14079 / DFL-11)</name>
    <name type="common">Labrenzia alexandrii</name>
    <dbReference type="NCBI Taxonomy" id="244592"/>
    <lineage>
        <taxon>Bacteria</taxon>
        <taxon>Pseudomonadati</taxon>
        <taxon>Pseudomonadota</taxon>
        <taxon>Alphaproteobacteria</taxon>
        <taxon>Hyphomicrobiales</taxon>
        <taxon>Stappiaceae</taxon>
        <taxon>Roseibium</taxon>
    </lineage>
</organism>
<sequence length="162" mass="17451">MNRWVIAACFCAAAAVAAAPAMAGKGDLKRSVPRSAPLLKGKTLDLRFADFAQGIWVRDLSNCPAPRIDRNDPGAAIAIYRGLLETPSRICQVYGAEKDKQFTQRAAINCLLNDGGEAIELVTVQPRGTNGLIVQEGERAPVHFRFCEAIQPVLQSAQSSDN</sequence>
<dbReference type="EMBL" id="ACCU02000004">
    <property type="protein sequence ID" value="EEE44618.2"/>
    <property type="molecule type" value="Genomic_DNA"/>
</dbReference>
<feature type="chain" id="PRO_5023126736" evidence="1">
    <location>
        <begin position="24"/>
        <end position="162"/>
    </location>
</feature>
<evidence type="ECO:0000313" key="2">
    <source>
        <dbReference type="EMBL" id="EEE44618.2"/>
    </source>
</evidence>
<accession>A0A5E8GY90</accession>
<protein>
    <submittedName>
        <fullName evidence="2">Uncharacterized protein</fullName>
    </submittedName>
</protein>
<name>A0A5E8GY90_ROSAD</name>
<dbReference type="RefSeq" id="WP_040451260.1">
    <property type="nucleotide sequence ID" value="NZ_CM011002.1"/>
</dbReference>
<keyword evidence="1" id="KW-0732">Signal</keyword>
<gene>
    <name evidence="2" type="ORF">SADFL11_1906</name>
</gene>
<evidence type="ECO:0000313" key="3">
    <source>
        <dbReference type="Proteomes" id="UP000004703"/>
    </source>
</evidence>
<comment type="caution">
    <text evidence="2">The sequence shown here is derived from an EMBL/GenBank/DDBJ whole genome shotgun (WGS) entry which is preliminary data.</text>
</comment>
<feature type="signal peptide" evidence="1">
    <location>
        <begin position="1"/>
        <end position="23"/>
    </location>
</feature>